<dbReference type="InterPro" id="IPR000719">
    <property type="entry name" value="Prot_kinase_dom"/>
</dbReference>
<sequence>MEKKYVMKHILHTEFEYQLNLQTPLAGCSNLRVVMDIIPEHLLFVYNYFTGDLFDFVAAEGVSLAAKRKVLRDDIKPNIIFVDYEISDGIVHVKRTQLGDLEMGSDLPPGLNVRGAQLGNPMWRSPESHAAARINLPSDVFSYGIVCIFTVLRQIIFRIDKEGLSGAERERIIVKRLLSYFGDGSGLVGFLGHLDDESARWRDLLLAVAEEFNADDARQPFSMWDDVDETFRDIIVKMTNLDPAQRITAKEALEHPWFQYV</sequence>
<gene>
    <name evidence="2" type="ORF">PRK78_007315</name>
</gene>
<dbReference type="Proteomes" id="UP001219355">
    <property type="component" value="Chromosome 5"/>
</dbReference>
<dbReference type="GO" id="GO:0005524">
    <property type="term" value="F:ATP binding"/>
    <property type="evidence" value="ECO:0007669"/>
    <property type="project" value="InterPro"/>
</dbReference>
<dbReference type="PANTHER" id="PTHR44167:SF32">
    <property type="entry name" value="CBL-INTERACTING SERINE_THREONINE-PROTEIN KINASE 25-LIKE"/>
    <property type="match status" value="1"/>
</dbReference>
<dbReference type="InterPro" id="IPR011009">
    <property type="entry name" value="Kinase-like_dom_sf"/>
</dbReference>
<name>A0AAF0DP24_9EURO</name>
<protein>
    <recommendedName>
        <fullName evidence="1">Protein kinase domain-containing protein</fullName>
    </recommendedName>
</protein>
<organism evidence="2 3">
    <name type="scientific">Emydomyces testavorans</name>
    <dbReference type="NCBI Taxonomy" id="2070801"/>
    <lineage>
        <taxon>Eukaryota</taxon>
        <taxon>Fungi</taxon>
        <taxon>Dikarya</taxon>
        <taxon>Ascomycota</taxon>
        <taxon>Pezizomycotina</taxon>
        <taxon>Eurotiomycetes</taxon>
        <taxon>Eurotiomycetidae</taxon>
        <taxon>Onygenales</taxon>
        <taxon>Nannizziopsiaceae</taxon>
        <taxon>Emydomyces</taxon>
    </lineage>
</organism>
<dbReference type="PANTHER" id="PTHR44167">
    <property type="entry name" value="OVARIAN-SPECIFIC SERINE/THREONINE-PROTEIN KINASE LOK-RELATED"/>
    <property type="match status" value="1"/>
</dbReference>
<dbReference type="AlphaFoldDB" id="A0AAF0DP24"/>
<dbReference type="EMBL" id="CP120631">
    <property type="protein sequence ID" value="WEW61819.1"/>
    <property type="molecule type" value="Genomic_DNA"/>
</dbReference>
<dbReference type="GO" id="GO:0044773">
    <property type="term" value="P:mitotic DNA damage checkpoint signaling"/>
    <property type="evidence" value="ECO:0007669"/>
    <property type="project" value="TreeGrafter"/>
</dbReference>
<dbReference type="Pfam" id="PF00069">
    <property type="entry name" value="Pkinase"/>
    <property type="match status" value="1"/>
</dbReference>
<dbReference type="SMART" id="SM00220">
    <property type="entry name" value="S_TKc"/>
    <property type="match status" value="1"/>
</dbReference>
<dbReference type="GO" id="GO:0005634">
    <property type="term" value="C:nucleus"/>
    <property type="evidence" value="ECO:0007669"/>
    <property type="project" value="TreeGrafter"/>
</dbReference>
<dbReference type="GO" id="GO:0004674">
    <property type="term" value="F:protein serine/threonine kinase activity"/>
    <property type="evidence" value="ECO:0007669"/>
    <property type="project" value="TreeGrafter"/>
</dbReference>
<keyword evidence="3" id="KW-1185">Reference proteome</keyword>
<accession>A0AAF0DP24</accession>
<evidence type="ECO:0000313" key="3">
    <source>
        <dbReference type="Proteomes" id="UP001219355"/>
    </source>
</evidence>
<dbReference type="Gene3D" id="1.10.510.10">
    <property type="entry name" value="Transferase(Phosphotransferase) domain 1"/>
    <property type="match status" value="1"/>
</dbReference>
<dbReference type="SUPFAM" id="SSF56112">
    <property type="entry name" value="Protein kinase-like (PK-like)"/>
    <property type="match status" value="1"/>
</dbReference>
<evidence type="ECO:0000259" key="1">
    <source>
        <dbReference type="SMART" id="SM00220"/>
    </source>
</evidence>
<evidence type="ECO:0000313" key="2">
    <source>
        <dbReference type="EMBL" id="WEW61819.1"/>
    </source>
</evidence>
<feature type="domain" description="Protein kinase" evidence="1">
    <location>
        <begin position="3"/>
        <end position="258"/>
    </location>
</feature>
<proteinExistence type="predicted"/>
<reference evidence="2" key="1">
    <citation type="submission" date="2023-03" db="EMBL/GenBank/DDBJ databases">
        <title>Emydomyces testavorans Genome Sequence.</title>
        <authorList>
            <person name="Hoyer L."/>
        </authorList>
    </citation>
    <scope>NUCLEOTIDE SEQUENCE</scope>
    <source>
        <strain evidence="2">16-2883</strain>
    </source>
</reference>